<dbReference type="AlphaFoldDB" id="A0A8S0UFT3"/>
<organism evidence="1 2">
    <name type="scientific">Olea europaea subsp. europaea</name>
    <dbReference type="NCBI Taxonomy" id="158383"/>
    <lineage>
        <taxon>Eukaryota</taxon>
        <taxon>Viridiplantae</taxon>
        <taxon>Streptophyta</taxon>
        <taxon>Embryophyta</taxon>
        <taxon>Tracheophyta</taxon>
        <taxon>Spermatophyta</taxon>
        <taxon>Magnoliopsida</taxon>
        <taxon>eudicotyledons</taxon>
        <taxon>Gunneridae</taxon>
        <taxon>Pentapetalae</taxon>
        <taxon>asterids</taxon>
        <taxon>lamiids</taxon>
        <taxon>Lamiales</taxon>
        <taxon>Oleaceae</taxon>
        <taxon>Oleeae</taxon>
        <taxon>Olea</taxon>
    </lineage>
</organism>
<dbReference type="EMBL" id="CACTIH010007595">
    <property type="protein sequence ID" value="CAA3016151.1"/>
    <property type="molecule type" value="Genomic_DNA"/>
</dbReference>
<evidence type="ECO:0000313" key="1">
    <source>
        <dbReference type="EMBL" id="CAA3016151.1"/>
    </source>
</evidence>
<comment type="caution">
    <text evidence="1">The sequence shown here is derived from an EMBL/GenBank/DDBJ whole genome shotgun (WGS) entry which is preliminary data.</text>
</comment>
<dbReference type="Proteomes" id="UP000594638">
    <property type="component" value="Unassembled WGS sequence"/>
</dbReference>
<dbReference type="Gramene" id="OE9A051015T1">
    <property type="protein sequence ID" value="OE9A051015C1"/>
    <property type="gene ID" value="OE9A051015"/>
</dbReference>
<evidence type="ECO:0000313" key="2">
    <source>
        <dbReference type="Proteomes" id="UP000594638"/>
    </source>
</evidence>
<accession>A0A8S0UFT3</accession>
<protein>
    <submittedName>
        <fullName evidence="1">Uncharacterized protein</fullName>
    </submittedName>
</protein>
<proteinExistence type="predicted"/>
<sequence length="195" mass="21922">MQPDFQASQSSFWDMVCRLCPRYGTDATLFSGTSRQFLGPGLHSMFGTRLGHGRDAARFLGIFGQFLGTLCQRCLGYVLGTTGMQPDFQAFLRSFWDIVCRPYPGRRTQPDFFDISRKLLGHGEQDMSRTQLDFQAFLYSFWDTMCKPCSGCVHATASMQPDFQAFLGSFLAWCAGHVRDASGAREGCSLISRHF</sequence>
<gene>
    <name evidence="1" type="ORF">OLEA9_A051015</name>
</gene>
<reference evidence="1 2" key="1">
    <citation type="submission" date="2019-12" db="EMBL/GenBank/DDBJ databases">
        <authorList>
            <person name="Alioto T."/>
            <person name="Alioto T."/>
            <person name="Gomez Garrido J."/>
        </authorList>
    </citation>
    <scope>NUCLEOTIDE SEQUENCE [LARGE SCALE GENOMIC DNA]</scope>
</reference>
<keyword evidence="2" id="KW-1185">Reference proteome</keyword>
<name>A0A8S0UFT3_OLEEU</name>